<dbReference type="RefSeq" id="XP_018137615.1">
    <property type="nucleotide sequence ID" value="XM_018291311.1"/>
</dbReference>
<dbReference type="GeneID" id="28855305"/>
<organism evidence="2 3">
    <name type="scientific">Pochonia chlamydosporia 170</name>
    <dbReference type="NCBI Taxonomy" id="1380566"/>
    <lineage>
        <taxon>Eukaryota</taxon>
        <taxon>Fungi</taxon>
        <taxon>Dikarya</taxon>
        <taxon>Ascomycota</taxon>
        <taxon>Pezizomycotina</taxon>
        <taxon>Sordariomycetes</taxon>
        <taxon>Hypocreomycetidae</taxon>
        <taxon>Hypocreales</taxon>
        <taxon>Clavicipitaceae</taxon>
        <taxon>Pochonia</taxon>
    </lineage>
</organism>
<name>A0A179F2F4_METCM</name>
<evidence type="ECO:0000313" key="2">
    <source>
        <dbReference type="EMBL" id="OAQ59622.1"/>
    </source>
</evidence>
<dbReference type="Gene3D" id="1.25.40.10">
    <property type="entry name" value="Tetratricopeptide repeat domain"/>
    <property type="match status" value="1"/>
</dbReference>
<comment type="caution">
    <text evidence="2">The sequence shown here is derived from an EMBL/GenBank/DDBJ whole genome shotgun (WGS) entry which is preliminary data.</text>
</comment>
<dbReference type="EMBL" id="LSBJ02000002">
    <property type="protein sequence ID" value="OAQ59622.1"/>
    <property type="molecule type" value="Genomic_DNA"/>
</dbReference>
<dbReference type="Proteomes" id="UP000078397">
    <property type="component" value="Unassembled WGS sequence"/>
</dbReference>
<sequence length="168" mass="18291">MADIESLRSDVNSLVAAIFTAIDSYAEETFISEIDALAARLPANDPDGLFHKACARDSWGHSDKAIPLYRQALDIGGLTGEHRRRAVIQMASSMRNVGQVEAALELLLAERDRGTDHLDDALACTTALCLSSLGRDKEGLSMVLVALAKHLPRYNRSMTTYGKALMET</sequence>
<dbReference type="AlphaFoldDB" id="A0A179F2F4"/>
<dbReference type="InterPro" id="IPR041656">
    <property type="entry name" value="TPR_5"/>
</dbReference>
<accession>A0A179F2F4</accession>
<gene>
    <name evidence="2" type="ORF">VFPPC_13536</name>
</gene>
<dbReference type="InterPro" id="IPR011990">
    <property type="entry name" value="TPR-like_helical_dom_sf"/>
</dbReference>
<dbReference type="Pfam" id="PF12688">
    <property type="entry name" value="TPR_5"/>
    <property type="match status" value="1"/>
</dbReference>
<evidence type="ECO:0000259" key="1">
    <source>
        <dbReference type="Pfam" id="PF12688"/>
    </source>
</evidence>
<reference evidence="2 3" key="1">
    <citation type="journal article" date="2016" name="PLoS Pathog.">
        <title>Biosynthesis of antibiotic leucinostatins in bio-control fungus Purpureocillium lilacinum and their inhibition on phytophthora revealed by genome mining.</title>
        <authorList>
            <person name="Wang G."/>
            <person name="Liu Z."/>
            <person name="Lin R."/>
            <person name="Li E."/>
            <person name="Mao Z."/>
            <person name="Ling J."/>
            <person name="Yang Y."/>
            <person name="Yin W.B."/>
            <person name="Xie B."/>
        </authorList>
    </citation>
    <scope>NUCLEOTIDE SEQUENCE [LARGE SCALE GENOMIC DNA]</scope>
    <source>
        <strain evidence="2">170</strain>
    </source>
</reference>
<feature type="domain" description="Tetratrico peptide repeat group 5" evidence="1">
    <location>
        <begin position="49"/>
        <end position="165"/>
    </location>
</feature>
<keyword evidence="3" id="KW-1185">Reference proteome</keyword>
<dbReference type="KEGG" id="pchm:VFPPC_13536"/>
<protein>
    <submittedName>
        <fullName evidence="2">Tetratrico peptide repeat domain-containing protein</fullName>
    </submittedName>
</protein>
<dbReference type="SUPFAM" id="SSF48452">
    <property type="entry name" value="TPR-like"/>
    <property type="match status" value="1"/>
</dbReference>
<evidence type="ECO:0000313" key="3">
    <source>
        <dbReference type="Proteomes" id="UP000078397"/>
    </source>
</evidence>
<proteinExistence type="predicted"/>